<proteinExistence type="predicted"/>
<feature type="signal peptide" evidence="2">
    <location>
        <begin position="1"/>
        <end position="18"/>
    </location>
</feature>
<evidence type="ECO:0000313" key="4">
    <source>
        <dbReference type="Proteomes" id="UP000799444"/>
    </source>
</evidence>
<keyword evidence="2" id="KW-0732">Signal</keyword>
<feature type="region of interest" description="Disordered" evidence="1">
    <location>
        <begin position="238"/>
        <end position="282"/>
    </location>
</feature>
<organism evidence="3 4">
    <name type="scientific">Polyplosphaeria fusca</name>
    <dbReference type="NCBI Taxonomy" id="682080"/>
    <lineage>
        <taxon>Eukaryota</taxon>
        <taxon>Fungi</taxon>
        <taxon>Dikarya</taxon>
        <taxon>Ascomycota</taxon>
        <taxon>Pezizomycotina</taxon>
        <taxon>Dothideomycetes</taxon>
        <taxon>Pleosporomycetidae</taxon>
        <taxon>Pleosporales</taxon>
        <taxon>Tetraplosphaeriaceae</taxon>
        <taxon>Polyplosphaeria</taxon>
    </lineage>
</organism>
<evidence type="ECO:0000256" key="2">
    <source>
        <dbReference type="SAM" id="SignalP"/>
    </source>
</evidence>
<dbReference type="EMBL" id="ML996127">
    <property type="protein sequence ID" value="KAF2736237.1"/>
    <property type="molecule type" value="Genomic_DNA"/>
</dbReference>
<feature type="compositionally biased region" description="Low complexity" evidence="1">
    <location>
        <begin position="250"/>
        <end position="262"/>
    </location>
</feature>
<accession>A0A9P4R3Q7</accession>
<dbReference type="OrthoDB" id="3798003at2759"/>
<evidence type="ECO:0000313" key="3">
    <source>
        <dbReference type="EMBL" id="KAF2736237.1"/>
    </source>
</evidence>
<dbReference type="Proteomes" id="UP000799444">
    <property type="component" value="Unassembled WGS sequence"/>
</dbReference>
<feature type="chain" id="PRO_5040191771" evidence="2">
    <location>
        <begin position="19"/>
        <end position="595"/>
    </location>
</feature>
<comment type="caution">
    <text evidence="3">The sequence shown here is derived from an EMBL/GenBank/DDBJ whole genome shotgun (WGS) entry which is preliminary data.</text>
</comment>
<name>A0A9P4R3Q7_9PLEO</name>
<protein>
    <submittedName>
        <fullName evidence="3">Uncharacterized protein</fullName>
    </submittedName>
</protein>
<dbReference type="AlphaFoldDB" id="A0A9P4R3Q7"/>
<reference evidence="3" key="1">
    <citation type="journal article" date="2020" name="Stud. Mycol.">
        <title>101 Dothideomycetes genomes: a test case for predicting lifestyles and emergence of pathogens.</title>
        <authorList>
            <person name="Haridas S."/>
            <person name="Albert R."/>
            <person name="Binder M."/>
            <person name="Bloem J."/>
            <person name="Labutti K."/>
            <person name="Salamov A."/>
            <person name="Andreopoulos B."/>
            <person name="Baker S."/>
            <person name="Barry K."/>
            <person name="Bills G."/>
            <person name="Bluhm B."/>
            <person name="Cannon C."/>
            <person name="Castanera R."/>
            <person name="Culley D."/>
            <person name="Daum C."/>
            <person name="Ezra D."/>
            <person name="Gonzalez J."/>
            <person name="Henrissat B."/>
            <person name="Kuo A."/>
            <person name="Liang C."/>
            <person name="Lipzen A."/>
            <person name="Lutzoni F."/>
            <person name="Magnuson J."/>
            <person name="Mondo S."/>
            <person name="Nolan M."/>
            <person name="Ohm R."/>
            <person name="Pangilinan J."/>
            <person name="Park H.-J."/>
            <person name="Ramirez L."/>
            <person name="Alfaro M."/>
            <person name="Sun H."/>
            <person name="Tritt A."/>
            <person name="Yoshinaga Y."/>
            <person name="Zwiers L.-H."/>
            <person name="Turgeon B."/>
            <person name="Goodwin S."/>
            <person name="Spatafora J."/>
            <person name="Crous P."/>
            <person name="Grigoriev I."/>
        </authorList>
    </citation>
    <scope>NUCLEOTIDE SEQUENCE</scope>
    <source>
        <strain evidence="3">CBS 125425</strain>
    </source>
</reference>
<gene>
    <name evidence="3" type="ORF">EJ04DRAFT_551459</name>
</gene>
<feature type="compositionally biased region" description="Polar residues" evidence="1">
    <location>
        <begin position="263"/>
        <end position="273"/>
    </location>
</feature>
<evidence type="ECO:0000256" key="1">
    <source>
        <dbReference type="SAM" id="MobiDB-lite"/>
    </source>
</evidence>
<sequence length="595" mass="63286">MYTQSFLSVLLLLRYAHGQGATITARAVEPTASGQIGVNPVDDAFGLPEQYGAPIGVDTQYLTEDGSTTRWLGVNTEYLTEGEVVTTIDDNPTTTTAKIQLIVETAAAAAEGIKEGDVTVLMSEGLTNSLADTVHAAAEACGIPIKLARRQAGSCMINAAQGAAQDANAFQLADPTKWNEFALELAESAPEILANAFQVLKTQAERNRFLLFMGAAGAAGIGVAVEVNKPVPPKLKFEGGKYEGNKNKPTATATQASSTSATCDPSATRNADSPNCEDDDCKGNDDRLCTTEDKKDCVCVQWTEEIVTDEYDTKFGDEQQKALKDALDNLPSDAKPNCFENTNGDRFDGSPAAEPSAWCVCTSGASNGIYPTMTSTKSACNYETMPTETITISNKPNPSVEITSCRLDQPTYAPEPYCTCNDNSMHGAPIQTVVDGTTSCVPPKATPTEVSGDPTEDVKCYPTHGVDIPDSKDEIVKICNMYPDSVCELNASEGPGYAGCVVAVNHVNGGLNAPVFNNNYQVRFSKADDAPEACEGTLEMNAYMYHEALSLCQPAIKAIIGKCTWNGGEVRNVCGKYSITTCPKDKDCKEGEPEG</sequence>
<keyword evidence="4" id="KW-1185">Reference proteome</keyword>